<proteinExistence type="predicted"/>
<keyword evidence="2" id="KW-1185">Reference proteome</keyword>
<dbReference type="RefSeq" id="WP_034165804.1">
    <property type="nucleotide sequence ID" value="NZ_CP094302.2"/>
</dbReference>
<evidence type="ECO:0000313" key="2">
    <source>
        <dbReference type="Proteomes" id="UP001238370"/>
    </source>
</evidence>
<gene>
    <name evidence="1" type="primary">gpM</name>
    <name evidence="1" type="ORF">MQ095_11475</name>
</gene>
<dbReference type="InterPro" id="IPR010270">
    <property type="entry name" value="Phage_P2_GpM"/>
</dbReference>
<sequence>MITPMQRQKAQQQNKLRAERLSQPVAGATEESQHIKLIALDKDVARLRSIERVVDKVEMKRSELLPKWLPHAQVYLDGGRVYQNPILVYCIIWLLDTQQFEQALDWADIAIPQGQETPGNIKSKLPTFVASNILEWAEREAEAGHSVQPYFSRVFDRVRHQWQINERLAARYYKFAALLLLRSGGSEQPSAISSVELLEQADALLEKAALLHPKVQVKTLRQRIAMRLRALAG</sequence>
<dbReference type="EMBL" id="CP094302">
    <property type="protein sequence ID" value="WHP82426.1"/>
    <property type="molecule type" value="Genomic_DNA"/>
</dbReference>
<protein>
    <submittedName>
        <fullName evidence="1">Phage terminase small subunit</fullName>
    </submittedName>
</protein>
<dbReference type="Proteomes" id="UP001238370">
    <property type="component" value="Chromosome"/>
</dbReference>
<accession>A0ABY8SBV1</accession>
<reference evidence="1 2" key="1">
    <citation type="submission" date="2022-03" db="EMBL/GenBank/DDBJ databases">
        <title>Survey of Intraspecific Variation of Edwardsiella anguillarum Isolates from Non-Anguillid Fish Host Originating from Varied Geographic Locations.</title>
        <authorList>
            <person name="Armwood A.R."/>
            <person name="Woodyard E."/>
            <person name="Waldbieser G.C."/>
            <person name="Camus A.C."/>
            <person name="Divya D."/>
            <person name="Tekedar H."/>
            <person name="Soto E."/>
            <person name="Stein C."/>
            <person name="Ucko M."/>
            <person name="Ware C."/>
            <person name="Griffin M.J."/>
        </authorList>
    </citation>
    <scope>NUCLEOTIDE SEQUENCE [LARGE SCALE GENOMIC DNA]</scope>
    <source>
        <strain evidence="1 2">R18-35-2</strain>
    </source>
</reference>
<dbReference type="Pfam" id="PF05944">
    <property type="entry name" value="Phage_term_smal"/>
    <property type="match status" value="1"/>
</dbReference>
<organism evidence="1 2">
    <name type="scientific">Edwardsiella anguillarum</name>
    <dbReference type="NCBI Taxonomy" id="1821960"/>
    <lineage>
        <taxon>Bacteria</taxon>
        <taxon>Pseudomonadati</taxon>
        <taxon>Pseudomonadota</taxon>
        <taxon>Gammaproteobacteria</taxon>
        <taxon>Enterobacterales</taxon>
        <taxon>Hafniaceae</taxon>
        <taxon>Edwardsiella</taxon>
    </lineage>
</organism>
<name>A0ABY8SBV1_9GAMM</name>
<dbReference type="GeneID" id="33937852"/>
<evidence type="ECO:0000313" key="1">
    <source>
        <dbReference type="EMBL" id="WHP82426.1"/>
    </source>
</evidence>